<organism evidence="5 6">
    <name type="scientific">Oncorhynchus mykiss</name>
    <name type="common">Rainbow trout</name>
    <name type="synonym">Salmo gairdneri</name>
    <dbReference type="NCBI Taxonomy" id="8022"/>
    <lineage>
        <taxon>Eukaryota</taxon>
        <taxon>Metazoa</taxon>
        <taxon>Chordata</taxon>
        <taxon>Craniata</taxon>
        <taxon>Vertebrata</taxon>
        <taxon>Euteleostomi</taxon>
        <taxon>Actinopterygii</taxon>
        <taxon>Neopterygii</taxon>
        <taxon>Teleostei</taxon>
        <taxon>Protacanthopterygii</taxon>
        <taxon>Salmoniformes</taxon>
        <taxon>Salmonidae</taxon>
        <taxon>Salmoninae</taxon>
        <taxon>Oncorhynchus</taxon>
    </lineage>
</organism>
<gene>
    <name evidence="5" type="ORF">GSONMT00029639001</name>
</gene>
<evidence type="ECO:0000313" key="5">
    <source>
        <dbReference type="EMBL" id="CDQ99838.1"/>
    </source>
</evidence>
<dbReference type="SMART" id="SM00589">
    <property type="entry name" value="PRY"/>
    <property type="match status" value="1"/>
</dbReference>
<name>A0A060Z6Y7_ONCMY</name>
<dbReference type="SUPFAM" id="SSF49899">
    <property type="entry name" value="Concanavalin A-like lectins/glucanases"/>
    <property type="match status" value="1"/>
</dbReference>
<dbReference type="AlphaFoldDB" id="A0A060Z6Y7"/>
<keyword evidence="3" id="KW-0862">Zinc</keyword>
<evidence type="ECO:0000313" key="6">
    <source>
        <dbReference type="Proteomes" id="UP000193380"/>
    </source>
</evidence>
<dbReference type="Proteomes" id="UP000193380">
    <property type="component" value="Unassembled WGS sequence"/>
</dbReference>
<dbReference type="InterPro" id="IPR051051">
    <property type="entry name" value="E3_ubiq-ligase_TRIM/RNF"/>
</dbReference>
<proteinExistence type="predicted"/>
<dbReference type="GO" id="GO:0005737">
    <property type="term" value="C:cytoplasm"/>
    <property type="evidence" value="ECO:0007669"/>
    <property type="project" value="UniProtKB-ARBA"/>
</dbReference>
<reference evidence="5" key="1">
    <citation type="journal article" date="2014" name="Nat. Commun.">
        <title>The rainbow trout genome provides novel insights into evolution after whole-genome duplication in vertebrates.</title>
        <authorList>
            <person name="Berthelot C."/>
            <person name="Brunet F."/>
            <person name="Chalopin D."/>
            <person name="Juanchich A."/>
            <person name="Bernard M."/>
            <person name="Noel B."/>
            <person name="Bento P."/>
            <person name="Da Silva C."/>
            <person name="Labadie K."/>
            <person name="Alberti A."/>
            <person name="Aury J.M."/>
            <person name="Louis A."/>
            <person name="Dehais P."/>
            <person name="Bardou P."/>
            <person name="Montfort J."/>
            <person name="Klopp C."/>
            <person name="Cabau C."/>
            <person name="Gaspin C."/>
            <person name="Thorgaard G.H."/>
            <person name="Boussaha M."/>
            <person name="Quillet E."/>
            <person name="Guyomard R."/>
            <person name="Galiana D."/>
            <person name="Bobe J."/>
            <person name="Volff J.N."/>
            <person name="Genet C."/>
            <person name="Wincker P."/>
            <person name="Jaillon O."/>
            <person name="Roest Crollius H."/>
            <person name="Guiguen Y."/>
        </authorList>
    </citation>
    <scope>NUCLEOTIDE SEQUENCE [LARGE SCALE GENOMIC DNA]</scope>
</reference>
<dbReference type="PROSITE" id="PS50188">
    <property type="entry name" value="B302_SPRY"/>
    <property type="match status" value="1"/>
</dbReference>
<dbReference type="GO" id="GO:0008270">
    <property type="term" value="F:zinc ion binding"/>
    <property type="evidence" value="ECO:0007669"/>
    <property type="project" value="UniProtKB-KW"/>
</dbReference>
<accession>A0A060Z6Y7</accession>
<protein>
    <recommendedName>
        <fullName evidence="4">B30.2/SPRY domain-containing protein</fullName>
    </recommendedName>
</protein>
<dbReference type="PaxDb" id="8022-A0A060Z6Y7"/>
<dbReference type="Pfam" id="PF13765">
    <property type="entry name" value="PRY"/>
    <property type="match status" value="1"/>
</dbReference>
<evidence type="ECO:0000259" key="4">
    <source>
        <dbReference type="PROSITE" id="PS50188"/>
    </source>
</evidence>
<keyword evidence="1" id="KW-0479">Metal-binding</keyword>
<dbReference type="PANTHER" id="PTHR25465:SF14">
    <property type="entry name" value="E3 UBIQUITIN-PROTEIN LIGASE TRIM65"/>
    <property type="match status" value="1"/>
</dbReference>
<evidence type="ECO:0000256" key="3">
    <source>
        <dbReference type="ARBA" id="ARBA00022833"/>
    </source>
</evidence>
<dbReference type="InterPro" id="IPR001870">
    <property type="entry name" value="B30.2/SPRY"/>
</dbReference>
<dbReference type="EMBL" id="FR950525">
    <property type="protein sequence ID" value="CDQ99838.1"/>
    <property type="molecule type" value="Genomic_DNA"/>
</dbReference>
<evidence type="ECO:0000256" key="1">
    <source>
        <dbReference type="ARBA" id="ARBA00022723"/>
    </source>
</evidence>
<dbReference type="Gene3D" id="2.60.120.920">
    <property type="match status" value="1"/>
</dbReference>
<feature type="domain" description="B30.2/SPRY" evidence="4">
    <location>
        <begin position="22"/>
        <end position="178"/>
    </location>
</feature>
<dbReference type="InterPro" id="IPR013320">
    <property type="entry name" value="ConA-like_dom_sf"/>
</dbReference>
<reference evidence="5" key="2">
    <citation type="submission" date="2014-03" db="EMBL/GenBank/DDBJ databases">
        <authorList>
            <person name="Genoscope - CEA"/>
        </authorList>
    </citation>
    <scope>NUCLEOTIDE SEQUENCE</scope>
</reference>
<dbReference type="InterPro" id="IPR006574">
    <property type="entry name" value="PRY"/>
</dbReference>
<evidence type="ECO:0000256" key="2">
    <source>
        <dbReference type="ARBA" id="ARBA00022771"/>
    </source>
</evidence>
<keyword evidence="2" id="KW-0863">Zinc-finger</keyword>
<sequence>MRHTLKFHSAGKRVHSEVKNIDLLMICKIRIVSRSPPDACELPLDLNTAHRLLTLSQENRKVTWLEEQPYPDHPERFEQREMVLCREALSGRCYWEAEWSFRSYMGMTYKGINRNKGDDDGVLGSNDMSWSLHCSGKSYSASHNKSATDIPFPSSGSHKVGVCLDWPGRHSVLLQCHL</sequence>
<dbReference type="InterPro" id="IPR043136">
    <property type="entry name" value="B30.2/SPRY_sf"/>
</dbReference>
<dbReference type="PANTHER" id="PTHR25465">
    <property type="entry name" value="B-BOX DOMAIN CONTAINING"/>
    <property type="match status" value="1"/>
</dbReference>